<dbReference type="Gene3D" id="1.10.1040.10">
    <property type="entry name" value="N-(1-d-carboxylethyl)-l-norvaline Dehydrogenase, domain 2"/>
    <property type="match status" value="1"/>
</dbReference>
<feature type="binding site" evidence="9">
    <location>
        <begin position="80"/>
        <end position="82"/>
    </location>
    <ligand>
        <name>NADP(+)</name>
        <dbReference type="ChEBI" id="CHEBI:58349"/>
    </ligand>
</feature>
<feature type="binding site" evidence="8">
    <location>
        <position position="461"/>
    </location>
    <ligand>
        <name>substrate</name>
        <note>ligand shared between dimeric partners</note>
    </ligand>
</feature>
<feature type="binding site" evidence="8">
    <location>
        <position position="455"/>
    </location>
    <ligand>
        <name>substrate</name>
        <note>ligand shared between dimeric partners</note>
    </ligand>
</feature>
<evidence type="ECO:0000313" key="12">
    <source>
        <dbReference type="EMBL" id="KAF0726294.1"/>
    </source>
</evidence>
<dbReference type="EMBL" id="VJMJ01000219">
    <property type="protein sequence ID" value="KAF0726294.1"/>
    <property type="molecule type" value="Genomic_DNA"/>
</dbReference>
<feature type="binding site" evidence="9">
    <location>
        <begin position="36"/>
        <end position="38"/>
    </location>
    <ligand>
        <name>NADP(+)</name>
        <dbReference type="ChEBI" id="CHEBI:58349"/>
    </ligand>
</feature>
<dbReference type="GO" id="GO:0006098">
    <property type="term" value="P:pentose-phosphate shunt"/>
    <property type="evidence" value="ECO:0007669"/>
    <property type="project" value="UniProtKB-UniPathway"/>
</dbReference>
<name>A0A6G0WGM4_9STRA</name>
<dbReference type="InterPro" id="IPR006113">
    <property type="entry name" value="6PGDH_Gnd/GntZ"/>
</dbReference>
<dbReference type="Pfam" id="PF00393">
    <property type="entry name" value="6PGD"/>
    <property type="match status" value="1"/>
</dbReference>
<organism evidence="12 13">
    <name type="scientific">Aphanomyces euteiches</name>
    <dbReference type="NCBI Taxonomy" id="100861"/>
    <lineage>
        <taxon>Eukaryota</taxon>
        <taxon>Sar</taxon>
        <taxon>Stramenopiles</taxon>
        <taxon>Oomycota</taxon>
        <taxon>Saprolegniomycetes</taxon>
        <taxon>Saprolegniales</taxon>
        <taxon>Verrucalvaceae</taxon>
        <taxon>Aphanomyces</taxon>
    </lineage>
</organism>
<dbReference type="InterPro" id="IPR006114">
    <property type="entry name" value="6PGDH_C"/>
</dbReference>
<dbReference type="PIRSF" id="PIRSF000109">
    <property type="entry name" value="6PGD"/>
    <property type="match status" value="1"/>
</dbReference>
<dbReference type="GO" id="GO:0004616">
    <property type="term" value="F:phosphogluconate dehydrogenase (decarboxylating) activity"/>
    <property type="evidence" value="ECO:0007669"/>
    <property type="project" value="UniProtKB-EC"/>
</dbReference>
<comment type="similarity">
    <text evidence="2 6 10">Belongs to the 6-phosphogluconate dehydrogenase family.</text>
</comment>
<dbReference type="Gene3D" id="1.20.5.320">
    <property type="entry name" value="6-Phosphogluconate Dehydrogenase, domain 3"/>
    <property type="match status" value="1"/>
</dbReference>
<dbReference type="PANTHER" id="PTHR11811">
    <property type="entry name" value="6-PHOSPHOGLUCONATE DEHYDROGENASE"/>
    <property type="match status" value="1"/>
</dbReference>
<evidence type="ECO:0000256" key="9">
    <source>
        <dbReference type="PIRSR" id="PIRSR000109-3"/>
    </source>
</evidence>
<gene>
    <name evidence="12" type="ORF">Ae201684_015409</name>
</gene>
<dbReference type="Proteomes" id="UP000481153">
    <property type="component" value="Unassembled WGS sequence"/>
</dbReference>
<feature type="active site" description="Proton donor" evidence="7">
    <location>
        <position position="195"/>
    </location>
</feature>
<dbReference type="SUPFAM" id="SSF48179">
    <property type="entry name" value="6-phosphogluconate dehydrogenase C-terminal domain-like"/>
    <property type="match status" value="1"/>
</dbReference>
<feature type="binding site" description="in other chain" evidence="8">
    <location>
        <position position="196"/>
    </location>
    <ligand>
        <name>substrate</name>
        <note>ligand shared between dimeric partners</note>
    </ligand>
</feature>
<dbReference type="InterPro" id="IPR006183">
    <property type="entry name" value="Pgluconate_DH"/>
</dbReference>
<dbReference type="VEuPathDB" id="FungiDB:AeMF1_004966"/>
<feature type="binding site" evidence="9">
    <location>
        <position position="108"/>
    </location>
    <ligand>
        <name>NADP(+)</name>
        <dbReference type="ChEBI" id="CHEBI:58349"/>
    </ligand>
</feature>
<evidence type="ECO:0000313" key="13">
    <source>
        <dbReference type="Proteomes" id="UP000481153"/>
    </source>
</evidence>
<keyword evidence="4 10" id="KW-0311">Gluconate utilization</keyword>
<dbReference type="GO" id="GO:0050661">
    <property type="term" value="F:NADP binding"/>
    <property type="evidence" value="ECO:0007669"/>
    <property type="project" value="InterPro"/>
</dbReference>
<evidence type="ECO:0000256" key="1">
    <source>
        <dbReference type="ARBA" id="ARBA00004874"/>
    </source>
</evidence>
<dbReference type="FunFam" id="1.20.5.320:FF:000001">
    <property type="entry name" value="6-phosphogluconate dehydrogenase, decarboxylating"/>
    <property type="match status" value="1"/>
</dbReference>
<feature type="active site" description="Proton acceptor" evidence="7">
    <location>
        <position position="188"/>
    </location>
</feature>
<keyword evidence="6 10" id="KW-0521">NADP</keyword>
<evidence type="ECO:0000256" key="3">
    <source>
        <dbReference type="ARBA" id="ARBA00023002"/>
    </source>
</evidence>
<dbReference type="GO" id="GO:0019521">
    <property type="term" value="P:D-gluconate metabolic process"/>
    <property type="evidence" value="ECO:0007669"/>
    <property type="project" value="UniProtKB-KW"/>
</dbReference>
<keyword evidence="5 6" id="KW-0570">Pentose shunt</keyword>
<feature type="binding site" description="in other chain" evidence="8">
    <location>
        <begin position="191"/>
        <end position="192"/>
    </location>
    <ligand>
        <name>substrate</name>
        <note>ligand shared between dimeric partners</note>
    </ligand>
</feature>
<evidence type="ECO:0000256" key="4">
    <source>
        <dbReference type="ARBA" id="ARBA00023064"/>
    </source>
</evidence>
<dbReference type="Gene3D" id="3.40.50.720">
    <property type="entry name" value="NAD(P)-binding Rossmann-like Domain"/>
    <property type="match status" value="1"/>
</dbReference>
<reference evidence="12 13" key="1">
    <citation type="submission" date="2019-07" db="EMBL/GenBank/DDBJ databases">
        <title>Genomics analysis of Aphanomyces spp. identifies a new class of oomycete effector associated with host adaptation.</title>
        <authorList>
            <person name="Gaulin E."/>
        </authorList>
    </citation>
    <scope>NUCLEOTIDE SEQUENCE [LARGE SCALE GENOMIC DNA]</scope>
    <source>
        <strain evidence="12 13">ATCC 201684</strain>
    </source>
</reference>
<dbReference type="InterPro" id="IPR008927">
    <property type="entry name" value="6-PGluconate_DH-like_C_sf"/>
</dbReference>
<evidence type="ECO:0000256" key="5">
    <source>
        <dbReference type="ARBA" id="ARBA00023126"/>
    </source>
</evidence>
<evidence type="ECO:0000259" key="11">
    <source>
        <dbReference type="SMART" id="SM01350"/>
    </source>
</evidence>
<dbReference type="AlphaFoldDB" id="A0A6G0WGM4"/>
<dbReference type="SMART" id="SM01350">
    <property type="entry name" value="6PGD"/>
    <property type="match status" value="1"/>
</dbReference>
<dbReference type="NCBIfam" id="TIGR00873">
    <property type="entry name" value="gnd"/>
    <property type="match status" value="1"/>
</dbReference>
<feature type="binding site" evidence="9">
    <location>
        <begin position="13"/>
        <end position="18"/>
    </location>
    <ligand>
        <name>NADP(+)</name>
        <dbReference type="ChEBI" id="CHEBI:58349"/>
    </ligand>
</feature>
<feature type="domain" description="6-phosphogluconate dehydrogenase C-terminal" evidence="11">
    <location>
        <begin position="184"/>
        <end position="477"/>
    </location>
</feature>
<comment type="subunit">
    <text evidence="6">Homodimer.</text>
</comment>
<dbReference type="EC" id="1.1.1.44" evidence="6 10"/>
<comment type="caution">
    <text evidence="12">The sequence shown here is derived from an EMBL/GenBank/DDBJ whole genome shotgun (WGS) entry which is preliminary data.</text>
</comment>
<dbReference type="NCBIfam" id="NF006765">
    <property type="entry name" value="PRK09287.1"/>
    <property type="match status" value="1"/>
</dbReference>
<feature type="binding site" description="in other chain" evidence="8">
    <location>
        <position position="297"/>
    </location>
    <ligand>
        <name>substrate</name>
        <note>ligand shared between dimeric partners</note>
    </ligand>
</feature>
<proteinExistence type="inferred from homology"/>
<feature type="binding site" description="in other chain" evidence="8">
    <location>
        <begin position="134"/>
        <end position="136"/>
    </location>
    <ligand>
        <name>substrate</name>
        <note>ligand shared between dimeric partners</note>
    </ligand>
</feature>
<dbReference type="PRINTS" id="PR00076">
    <property type="entry name" value="6PGDHDRGNASE"/>
</dbReference>
<evidence type="ECO:0000256" key="6">
    <source>
        <dbReference type="PIRNR" id="PIRNR000109"/>
    </source>
</evidence>
<sequence>MSSAPLSDVGLYGLAVMGQNFALNMASHGFSVSVCNRSPDKVDTTVQRAKDEGNLPLVGHKDVKDFVLSLSRPRKIILLVQAGKPVDDTIQAISQHCEEGDIIVDGGNEWFPNSIRRSKELEPKGILFVGMGISGGEEGARNGPSLMPGGPRAAFDALEPILIKCAAQVDDGPCTTYLGEIGSGNYVKMVHNGIEYGDMQLIAEAYDVLKIAGGLSNAELGQVFLEWNSGELESFLIEITATIFKKKDDLPGANKDDYLVDKILDKTGMKGTGRWTVQEAAERSVAAPTITASLDARYLSGLKEQRVVASKILNGPTEIPSVDKQQLIDDVRQALYASKICSYAQGLNLIREAGVQNGWKIDLGECARIWKGGCIIRAAFLDRIKAAYVKDPNLNSLLIDPDFANELNARHFSWRRVVSLAVASGIPTPSFSGSLNYFDMYRRANLPANLTQAQRDFFGGHSYNRTDRDGVFHCEWTDAHHSIGNVAERNRGNL</sequence>
<protein>
    <recommendedName>
        <fullName evidence="6 10">6-phosphogluconate dehydrogenase, decarboxylating</fullName>
        <ecNumber evidence="6 10">1.1.1.44</ecNumber>
    </recommendedName>
</protein>
<keyword evidence="13" id="KW-1185">Reference proteome</keyword>
<dbReference type="FunFam" id="1.10.1040.10:FF:000002">
    <property type="entry name" value="6-phosphogluconate dehydrogenase, decarboxylating"/>
    <property type="match status" value="1"/>
</dbReference>
<dbReference type="InterPro" id="IPR036291">
    <property type="entry name" value="NAD(P)-bd_dom_sf"/>
</dbReference>
<dbReference type="InterPro" id="IPR006115">
    <property type="entry name" value="6PGDH_NADP-bd"/>
</dbReference>
<accession>A0A6G0WGM4</accession>
<keyword evidence="3 6" id="KW-0560">Oxidoreductase</keyword>
<dbReference type="UniPathway" id="UPA00115">
    <property type="reaction ID" value="UER00410"/>
</dbReference>
<comment type="function">
    <text evidence="6">Catalyzes the oxidative decarboxylation of 6-phosphogluconate to ribulose 5-phosphate and CO(2), with concomitant reduction of NADP to NADPH.</text>
</comment>
<comment type="catalytic activity">
    <reaction evidence="6 10">
        <text>6-phospho-D-gluconate + NADP(+) = D-ribulose 5-phosphate + CO2 + NADPH</text>
        <dbReference type="Rhea" id="RHEA:10116"/>
        <dbReference type="ChEBI" id="CHEBI:16526"/>
        <dbReference type="ChEBI" id="CHEBI:57783"/>
        <dbReference type="ChEBI" id="CHEBI:58121"/>
        <dbReference type="ChEBI" id="CHEBI:58349"/>
        <dbReference type="ChEBI" id="CHEBI:58759"/>
        <dbReference type="EC" id="1.1.1.44"/>
    </reaction>
</comment>
<dbReference type="FunFam" id="3.40.50.720:FF:000007">
    <property type="entry name" value="6-phosphogluconate dehydrogenase, decarboxylating"/>
    <property type="match status" value="1"/>
</dbReference>
<feature type="binding site" description="in other chain" evidence="8">
    <location>
        <position position="108"/>
    </location>
    <ligand>
        <name>substrate</name>
        <note>ligand shared between dimeric partners</note>
    </ligand>
</feature>
<feature type="binding site" description="in other chain" evidence="8">
    <location>
        <position position="270"/>
    </location>
    <ligand>
        <name>substrate</name>
        <note>ligand shared between dimeric partners</note>
    </ligand>
</feature>
<evidence type="ECO:0000256" key="10">
    <source>
        <dbReference type="RuleBase" id="RU000485"/>
    </source>
</evidence>
<evidence type="ECO:0000256" key="7">
    <source>
        <dbReference type="PIRSR" id="PIRSR000109-1"/>
    </source>
</evidence>
<evidence type="ECO:0000256" key="2">
    <source>
        <dbReference type="ARBA" id="ARBA00008419"/>
    </source>
</evidence>
<dbReference type="InterPro" id="IPR013328">
    <property type="entry name" value="6PGD_dom2"/>
</dbReference>
<comment type="pathway">
    <text evidence="1 6 10">Carbohydrate degradation; pentose phosphate pathway; D-ribulose 5-phosphate from D-glucose 6-phosphate (oxidative stage): step 3/3.</text>
</comment>
<dbReference type="Pfam" id="PF03446">
    <property type="entry name" value="NAD_binding_2"/>
    <property type="match status" value="1"/>
</dbReference>
<dbReference type="SUPFAM" id="SSF51735">
    <property type="entry name" value="NAD(P)-binding Rossmann-fold domains"/>
    <property type="match status" value="1"/>
</dbReference>
<evidence type="ECO:0000256" key="8">
    <source>
        <dbReference type="PIRSR" id="PIRSR000109-2"/>
    </source>
</evidence>